<proteinExistence type="predicted"/>
<sequence length="313" mass="35206">MDCQEVSGPSTTTPASTAQVFSLPRLPLEIQLLVLRECLTSKNPLLDHGAKPAGLHLAIIDEPRGQGDICFGILGTCKLYHKEGVKLLYECNQFLYTEIFETGKNWWSQLPGIPEVPRTNYLNLPMPHFSNLKHLILRTMGMTKHLGPWVTVMCCDHILAKCPHLQTLQLDIVSLPRDSPEFEIRELDVMNGLIAKKEIWTSRAQRRRELLAVDGRLHQLVITGLGDGFCGLLAVKHASRLLADGGKLGVAMGWKGRRFNGKVQERDVILEPLPEPLLTWLEVQDIGRWIEENREKHDPHGICCLYEDASEGT</sequence>
<dbReference type="OrthoDB" id="5279415at2759"/>
<evidence type="ECO:0000313" key="2">
    <source>
        <dbReference type="Proteomes" id="UP000664521"/>
    </source>
</evidence>
<gene>
    <name evidence="1" type="ORF">HETSPECPRED_008858</name>
</gene>
<accession>A0A8H3EUJ7</accession>
<name>A0A8H3EUJ7_9LECA</name>
<reference evidence="1" key="1">
    <citation type="submission" date="2021-03" db="EMBL/GenBank/DDBJ databases">
        <authorList>
            <person name="Tagirdzhanova G."/>
        </authorList>
    </citation>
    <scope>NUCLEOTIDE SEQUENCE</scope>
</reference>
<dbReference type="EMBL" id="CAJPDS010000007">
    <property type="protein sequence ID" value="CAF9909156.1"/>
    <property type="molecule type" value="Genomic_DNA"/>
</dbReference>
<keyword evidence="2" id="KW-1185">Reference proteome</keyword>
<comment type="caution">
    <text evidence="1">The sequence shown here is derived from an EMBL/GenBank/DDBJ whole genome shotgun (WGS) entry which is preliminary data.</text>
</comment>
<evidence type="ECO:0000313" key="1">
    <source>
        <dbReference type="EMBL" id="CAF9909156.1"/>
    </source>
</evidence>
<organism evidence="1 2">
    <name type="scientific">Heterodermia speciosa</name>
    <dbReference type="NCBI Taxonomy" id="116794"/>
    <lineage>
        <taxon>Eukaryota</taxon>
        <taxon>Fungi</taxon>
        <taxon>Dikarya</taxon>
        <taxon>Ascomycota</taxon>
        <taxon>Pezizomycotina</taxon>
        <taxon>Lecanoromycetes</taxon>
        <taxon>OSLEUM clade</taxon>
        <taxon>Lecanoromycetidae</taxon>
        <taxon>Caliciales</taxon>
        <taxon>Physciaceae</taxon>
        <taxon>Heterodermia</taxon>
    </lineage>
</organism>
<dbReference type="Proteomes" id="UP000664521">
    <property type="component" value="Unassembled WGS sequence"/>
</dbReference>
<protein>
    <submittedName>
        <fullName evidence="1">Uncharacterized protein</fullName>
    </submittedName>
</protein>
<dbReference type="AlphaFoldDB" id="A0A8H3EUJ7"/>